<dbReference type="EMBL" id="JAAIUW010000005">
    <property type="protein sequence ID" value="KAF7833045.1"/>
    <property type="molecule type" value="Genomic_DNA"/>
</dbReference>
<dbReference type="Proteomes" id="UP000634136">
    <property type="component" value="Unassembled WGS sequence"/>
</dbReference>
<organism evidence="1 2">
    <name type="scientific">Senna tora</name>
    <dbReference type="NCBI Taxonomy" id="362788"/>
    <lineage>
        <taxon>Eukaryota</taxon>
        <taxon>Viridiplantae</taxon>
        <taxon>Streptophyta</taxon>
        <taxon>Embryophyta</taxon>
        <taxon>Tracheophyta</taxon>
        <taxon>Spermatophyta</taxon>
        <taxon>Magnoliopsida</taxon>
        <taxon>eudicotyledons</taxon>
        <taxon>Gunneridae</taxon>
        <taxon>Pentapetalae</taxon>
        <taxon>rosids</taxon>
        <taxon>fabids</taxon>
        <taxon>Fabales</taxon>
        <taxon>Fabaceae</taxon>
        <taxon>Caesalpinioideae</taxon>
        <taxon>Cassia clade</taxon>
        <taxon>Senna</taxon>
    </lineage>
</organism>
<protein>
    <submittedName>
        <fullName evidence="1">Uncharacterized protein</fullName>
    </submittedName>
</protein>
<dbReference type="AlphaFoldDB" id="A0A834WUP2"/>
<gene>
    <name evidence="1" type="ORF">G2W53_015378</name>
</gene>
<keyword evidence="2" id="KW-1185">Reference proteome</keyword>
<reference evidence="1" key="1">
    <citation type="submission" date="2020-09" db="EMBL/GenBank/DDBJ databases">
        <title>Genome-Enabled Discovery of Anthraquinone Biosynthesis in Senna tora.</title>
        <authorList>
            <person name="Kang S.-H."/>
            <person name="Pandey R.P."/>
            <person name="Lee C.-M."/>
            <person name="Sim J.-S."/>
            <person name="Jeong J.-T."/>
            <person name="Choi B.-S."/>
            <person name="Jung M."/>
            <person name="Ginzburg D."/>
            <person name="Zhao K."/>
            <person name="Won S.Y."/>
            <person name="Oh T.-J."/>
            <person name="Yu Y."/>
            <person name="Kim N.-H."/>
            <person name="Lee O.R."/>
            <person name="Lee T.-H."/>
            <person name="Bashyal P."/>
            <person name="Kim T.-S."/>
            <person name="Lee W.-H."/>
            <person name="Kawkins C."/>
            <person name="Kim C.-K."/>
            <person name="Kim J.S."/>
            <person name="Ahn B.O."/>
            <person name="Rhee S.Y."/>
            <person name="Sohng J.K."/>
        </authorList>
    </citation>
    <scope>NUCLEOTIDE SEQUENCE</scope>
    <source>
        <tissue evidence="1">Leaf</tissue>
    </source>
</reference>
<evidence type="ECO:0000313" key="1">
    <source>
        <dbReference type="EMBL" id="KAF7833045.1"/>
    </source>
</evidence>
<name>A0A834WUP2_9FABA</name>
<proteinExistence type="predicted"/>
<comment type="caution">
    <text evidence="1">The sequence shown here is derived from an EMBL/GenBank/DDBJ whole genome shotgun (WGS) entry which is preliminary data.</text>
</comment>
<evidence type="ECO:0000313" key="2">
    <source>
        <dbReference type="Proteomes" id="UP000634136"/>
    </source>
</evidence>
<accession>A0A834WUP2</accession>
<sequence length="69" mass="7220">MKLPGLAGGDETVPTVSAIDEGCPKSVGLRVGAFQAAGKRSNACEQVLCRITVEVMSMKGEKPTTRLTQ</sequence>